<evidence type="ECO:0000313" key="1">
    <source>
        <dbReference type="EMBL" id="GLQ35950.1"/>
    </source>
</evidence>
<reference evidence="2" key="1">
    <citation type="journal article" date="2019" name="Int. J. Syst. Evol. Microbiol.">
        <title>The Global Catalogue of Microorganisms (GCM) 10K type strain sequencing project: providing services to taxonomists for standard genome sequencing and annotation.</title>
        <authorList>
            <consortium name="The Broad Institute Genomics Platform"/>
            <consortium name="The Broad Institute Genome Sequencing Center for Infectious Disease"/>
            <person name="Wu L."/>
            <person name="Ma J."/>
        </authorList>
    </citation>
    <scope>NUCLEOTIDE SEQUENCE [LARGE SCALE GENOMIC DNA]</scope>
    <source>
        <strain evidence="2">NBRC 110140</strain>
    </source>
</reference>
<accession>A0ABQ5VXG6</accession>
<dbReference type="Proteomes" id="UP001156694">
    <property type="component" value="Unassembled WGS sequence"/>
</dbReference>
<comment type="caution">
    <text evidence="1">The sequence shown here is derived from an EMBL/GenBank/DDBJ whole genome shotgun (WGS) entry which is preliminary data.</text>
</comment>
<sequence length="61" mass="7024">MWSAIQRENFEAENGEIRAYNFYATGWGAGILFGLVSRHPNHRANLGLWGIDQPLWWHGPN</sequence>
<proteinExistence type="predicted"/>
<gene>
    <name evidence="1" type="ORF">GCM10007939_22340</name>
</gene>
<protein>
    <submittedName>
        <fullName evidence="1">Uncharacterized protein</fullName>
    </submittedName>
</protein>
<dbReference type="EMBL" id="BSNN01000007">
    <property type="protein sequence ID" value="GLQ35950.1"/>
    <property type="molecule type" value="Genomic_DNA"/>
</dbReference>
<evidence type="ECO:0000313" key="2">
    <source>
        <dbReference type="Proteomes" id="UP001156694"/>
    </source>
</evidence>
<keyword evidence="2" id="KW-1185">Reference proteome</keyword>
<organism evidence="1 2">
    <name type="scientific">Amylibacter marinus</name>
    <dbReference type="NCBI Taxonomy" id="1475483"/>
    <lineage>
        <taxon>Bacteria</taxon>
        <taxon>Pseudomonadati</taxon>
        <taxon>Pseudomonadota</taxon>
        <taxon>Alphaproteobacteria</taxon>
        <taxon>Rhodobacterales</taxon>
        <taxon>Paracoccaceae</taxon>
        <taxon>Amylibacter</taxon>
    </lineage>
</organism>
<name>A0ABQ5VXG6_9RHOB</name>